<evidence type="ECO:0000313" key="4">
    <source>
        <dbReference type="Proteomes" id="UP001215151"/>
    </source>
</evidence>
<reference evidence="3" key="1">
    <citation type="submission" date="2022-11" db="EMBL/GenBank/DDBJ databases">
        <title>Genome Sequence of Cubamyces cubensis.</title>
        <authorList>
            <person name="Buettner E."/>
        </authorList>
    </citation>
    <scope>NUCLEOTIDE SEQUENCE</scope>
    <source>
        <strain evidence="3">MPL-01</strain>
    </source>
</reference>
<keyword evidence="4" id="KW-1185">Reference proteome</keyword>
<dbReference type="AlphaFoldDB" id="A0AAD7TRJ5"/>
<dbReference type="PANTHER" id="PTHR14015">
    <property type="entry name" value="OPIOID GROWTH FACTOR RECEPTOR OGFR ZETA-TYPE OPIOID RECEPTOR"/>
    <property type="match status" value="1"/>
</dbReference>
<dbReference type="Pfam" id="PF04664">
    <property type="entry name" value="OGFr_N"/>
    <property type="match status" value="1"/>
</dbReference>
<dbReference type="PANTHER" id="PTHR14015:SF2">
    <property type="entry name" value="OPIOID GROWTH FACTOR RECEPTOR (OGFR) CONSERVED DOMAIN-CONTAINING PROTEIN"/>
    <property type="match status" value="1"/>
</dbReference>
<organism evidence="3 4">
    <name type="scientific">Trametes cubensis</name>
    <dbReference type="NCBI Taxonomy" id="1111947"/>
    <lineage>
        <taxon>Eukaryota</taxon>
        <taxon>Fungi</taxon>
        <taxon>Dikarya</taxon>
        <taxon>Basidiomycota</taxon>
        <taxon>Agaricomycotina</taxon>
        <taxon>Agaricomycetes</taxon>
        <taxon>Polyporales</taxon>
        <taxon>Polyporaceae</taxon>
        <taxon>Trametes</taxon>
    </lineage>
</organism>
<evidence type="ECO:0000259" key="2">
    <source>
        <dbReference type="Pfam" id="PF04664"/>
    </source>
</evidence>
<dbReference type="Proteomes" id="UP001215151">
    <property type="component" value="Unassembled WGS sequence"/>
</dbReference>
<dbReference type="InterPro" id="IPR039574">
    <property type="entry name" value="OGFr"/>
</dbReference>
<dbReference type="GO" id="GO:0016020">
    <property type="term" value="C:membrane"/>
    <property type="evidence" value="ECO:0007669"/>
    <property type="project" value="InterPro"/>
</dbReference>
<dbReference type="EMBL" id="JAPEVG010000172">
    <property type="protein sequence ID" value="KAJ8474969.1"/>
    <property type="molecule type" value="Genomic_DNA"/>
</dbReference>
<evidence type="ECO:0000256" key="1">
    <source>
        <dbReference type="ARBA" id="ARBA00010365"/>
    </source>
</evidence>
<evidence type="ECO:0000313" key="3">
    <source>
        <dbReference type="EMBL" id="KAJ8474969.1"/>
    </source>
</evidence>
<comment type="caution">
    <text evidence="3">The sequence shown here is derived from an EMBL/GenBank/DDBJ whole genome shotgun (WGS) entry which is preliminary data.</text>
</comment>
<dbReference type="InterPro" id="IPR006757">
    <property type="entry name" value="OGF_rcpt"/>
</dbReference>
<comment type="similarity">
    <text evidence="1">Belongs to the opioid growth factor receptor family.</text>
</comment>
<gene>
    <name evidence="3" type="ORF">ONZ51_g6864</name>
</gene>
<protein>
    <recommendedName>
        <fullName evidence="2">Opioid growth factor receptor (OGFr) conserved domain-containing protein</fullName>
    </recommendedName>
</protein>
<name>A0AAD7TRJ5_9APHY</name>
<accession>A0AAD7TRJ5</accession>
<feature type="domain" description="Opioid growth factor receptor (OGFr) conserved" evidence="2">
    <location>
        <begin position="23"/>
        <end position="221"/>
    </location>
</feature>
<dbReference type="GO" id="GO:0140625">
    <property type="term" value="F:opioid growth factor receptor activity"/>
    <property type="evidence" value="ECO:0007669"/>
    <property type="project" value="InterPro"/>
</dbReference>
<sequence>MSLPKDIKDFLEGYPRLPDDPKLNANFEFYSNKLRCRPDNLLIDELHRQWQGDYSKLEYKHGFIQWLFPIQEDGVNHEAQRLQKHEIAAMKSDTAIMRRLLRSYTMMLDFYGMQLVSEDTGELQRTGNWKERYRNLSRATHNNLRISRILKCLSEFGLEHLNAGFLLFVLAEQSANGQLNTSMIRSSMDRWWINCLRNEEERDWIGEMVQRVRTQPDFVFTDEAYRAALKRREDPGIFTETVEETTDDA</sequence>
<proteinExistence type="inferred from homology"/>